<reference evidence="2 3" key="2">
    <citation type="submission" date="2017-09" db="EMBL/GenBank/DDBJ databases">
        <title>Bacillus patelloidae sp. nov., isolated from the intestinal tract of a marine limpet.</title>
        <authorList>
            <person name="Liu R."/>
            <person name="Dong C."/>
            <person name="Shao Z."/>
        </authorList>
    </citation>
    <scope>NUCLEOTIDE SEQUENCE [LARGE SCALE GENOMIC DNA]</scope>
    <source>
        <strain evidence="2 3">SA5d-4</strain>
    </source>
</reference>
<keyword evidence="1" id="KW-0812">Transmembrane</keyword>
<organism evidence="2 3">
    <name type="scientific">Lottiidibacillus patelloidae</name>
    <dbReference type="NCBI Taxonomy" id="2670334"/>
    <lineage>
        <taxon>Bacteria</taxon>
        <taxon>Bacillati</taxon>
        <taxon>Bacillota</taxon>
        <taxon>Bacilli</taxon>
        <taxon>Bacillales</taxon>
        <taxon>Bacillaceae</taxon>
        <taxon>Lottiidibacillus</taxon>
    </lineage>
</organism>
<name>A0A263BTR7_9BACI</name>
<feature type="transmembrane region" description="Helical" evidence="1">
    <location>
        <begin position="36"/>
        <end position="57"/>
    </location>
</feature>
<evidence type="ECO:0000256" key="1">
    <source>
        <dbReference type="SAM" id="Phobius"/>
    </source>
</evidence>
<protein>
    <submittedName>
        <fullName evidence="2">Uncharacterized protein</fullName>
    </submittedName>
</protein>
<feature type="transmembrane region" description="Helical" evidence="1">
    <location>
        <begin position="63"/>
        <end position="81"/>
    </location>
</feature>
<dbReference type="Proteomes" id="UP000217083">
    <property type="component" value="Unassembled WGS sequence"/>
</dbReference>
<proteinExistence type="predicted"/>
<reference evidence="3" key="1">
    <citation type="submission" date="2017-08" db="EMBL/GenBank/DDBJ databases">
        <authorList>
            <person name="Huang Z."/>
        </authorList>
    </citation>
    <scope>NUCLEOTIDE SEQUENCE [LARGE SCALE GENOMIC DNA]</scope>
    <source>
        <strain evidence="3">SA5d-4</strain>
    </source>
</reference>
<comment type="caution">
    <text evidence="2">The sequence shown here is derived from an EMBL/GenBank/DDBJ whole genome shotgun (WGS) entry which is preliminary data.</text>
</comment>
<feature type="transmembrane region" description="Helical" evidence="1">
    <location>
        <begin position="88"/>
        <end position="110"/>
    </location>
</feature>
<keyword evidence="1" id="KW-1133">Transmembrane helix</keyword>
<keyword evidence="1" id="KW-0472">Membrane</keyword>
<evidence type="ECO:0000313" key="2">
    <source>
        <dbReference type="EMBL" id="OZM57124.1"/>
    </source>
</evidence>
<sequence length="153" mass="17266">MSVIHLVLFITLFISSFYLFRYLHRARVLFDDRFSMTISIVASTSISFLYGLHLTIIFQIQNANMMMFAGIIGVILGYLFGSFSKRHFIISGVFNGVLAGVMGAMAGQVLMNPSLCGLPWNFEQIQLNTLLFNTFATCMVYLTLSLLLYSFRA</sequence>
<evidence type="ECO:0000313" key="3">
    <source>
        <dbReference type="Proteomes" id="UP000217083"/>
    </source>
</evidence>
<keyword evidence="3" id="KW-1185">Reference proteome</keyword>
<feature type="transmembrane region" description="Helical" evidence="1">
    <location>
        <begin position="130"/>
        <end position="151"/>
    </location>
</feature>
<feature type="transmembrane region" description="Helical" evidence="1">
    <location>
        <begin position="6"/>
        <end position="24"/>
    </location>
</feature>
<accession>A0A263BTR7</accession>
<dbReference type="RefSeq" id="WP_094923504.1">
    <property type="nucleotide sequence ID" value="NZ_NPIA01000003.1"/>
</dbReference>
<dbReference type="AlphaFoldDB" id="A0A263BTR7"/>
<dbReference type="EMBL" id="NPIA01000003">
    <property type="protein sequence ID" value="OZM57124.1"/>
    <property type="molecule type" value="Genomic_DNA"/>
</dbReference>
<gene>
    <name evidence="2" type="ORF">CIB95_06545</name>
</gene>